<dbReference type="Gene3D" id="3.40.50.1820">
    <property type="entry name" value="alpha/beta hydrolase"/>
    <property type="match status" value="2"/>
</dbReference>
<dbReference type="InterPro" id="IPR000383">
    <property type="entry name" value="Xaa-Pro-like_dom"/>
</dbReference>
<keyword evidence="2" id="KW-0732">Signal</keyword>
<dbReference type="STRING" id="1210089.GCA_001613165_07534"/>
<dbReference type="OrthoDB" id="5240615at2"/>
<dbReference type="InterPro" id="IPR013736">
    <property type="entry name" value="Xaa-Pro_dipept_C"/>
</dbReference>
<evidence type="ECO:0000313" key="5">
    <source>
        <dbReference type="Proteomes" id="UP000255355"/>
    </source>
</evidence>
<evidence type="ECO:0000313" key="4">
    <source>
        <dbReference type="EMBL" id="RDI44855.1"/>
    </source>
</evidence>
<feature type="signal peptide" evidence="2">
    <location>
        <begin position="1"/>
        <end position="25"/>
    </location>
</feature>
<keyword evidence="1" id="KW-0378">Hydrolase</keyword>
<dbReference type="InterPro" id="IPR005674">
    <property type="entry name" value="CocE/Ser_esterase"/>
</dbReference>
<gene>
    <name evidence="4" type="ORF">DFR68_1157</name>
</gene>
<dbReference type="SUPFAM" id="SSF53474">
    <property type="entry name" value="alpha/beta-Hydrolases"/>
    <property type="match status" value="1"/>
</dbReference>
<dbReference type="RefSeq" id="WP_068031481.1">
    <property type="nucleotide sequence ID" value="NZ_QQAZ01000015.1"/>
</dbReference>
<feature type="chain" id="PRO_5039610978" description="Xaa-Pro dipeptidyl-peptidase C-terminal domain-containing protein" evidence="2">
    <location>
        <begin position="26"/>
        <end position="675"/>
    </location>
</feature>
<evidence type="ECO:0000256" key="2">
    <source>
        <dbReference type="SAM" id="SignalP"/>
    </source>
</evidence>
<feature type="domain" description="Xaa-Pro dipeptidyl-peptidase C-terminal" evidence="3">
    <location>
        <begin position="400"/>
        <end position="668"/>
    </location>
</feature>
<dbReference type="GO" id="GO:0008239">
    <property type="term" value="F:dipeptidyl-peptidase activity"/>
    <property type="evidence" value="ECO:0007669"/>
    <property type="project" value="InterPro"/>
</dbReference>
<dbReference type="SUPFAM" id="SSF49785">
    <property type="entry name" value="Galactose-binding domain-like"/>
    <property type="match status" value="1"/>
</dbReference>
<dbReference type="AlphaFoldDB" id="A0A370GMA5"/>
<comment type="caution">
    <text evidence="4">The sequence shown here is derived from an EMBL/GenBank/DDBJ whole genome shotgun (WGS) entry which is preliminary data.</text>
</comment>
<evidence type="ECO:0000256" key="1">
    <source>
        <dbReference type="ARBA" id="ARBA00022801"/>
    </source>
</evidence>
<dbReference type="InterPro" id="IPR050585">
    <property type="entry name" value="Xaa-Pro_dipeptidyl-ppase/CocE"/>
</dbReference>
<name>A0A370GMA5_9NOCA</name>
<dbReference type="InterPro" id="IPR029058">
    <property type="entry name" value="AB_hydrolase_fold"/>
</dbReference>
<accession>A0A370GMA5</accession>
<dbReference type="EMBL" id="QQAZ01000015">
    <property type="protein sequence ID" value="RDI44855.1"/>
    <property type="molecule type" value="Genomic_DNA"/>
</dbReference>
<dbReference type="PANTHER" id="PTHR43056">
    <property type="entry name" value="PEPTIDASE S9 PROLYL OLIGOPEPTIDASE"/>
    <property type="match status" value="1"/>
</dbReference>
<reference evidence="4 5" key="1">
    <citation type="submission" date="2018-07" db="EMBL/GenBank/DDBJ databases">
        <title>Genomic Encyclopedia of Type Strains, Phase IV (KMG-IV): sequencing the most valuable type-strain genomes for metagenomic binning, comparative biology and taxonomic classification.</title>
        <authorList>
            <person name="Goeker M."/>
        </authorList>
    </citation>
    <scope>NUCLEOTIDE SEQUENCE [LARGE SCALE GENOMIC DNA]</scope>
    <source>
        <strain evidence="4 5">DSM 44952</strain>
    </source>
</reference>
<evidence type="ECO:0000259" key="3">
    <source>
        <dbReference type="SMART" id="SM00939"/>
    </source>
</evidence>
<dbReference type="Proteomes" id="UP000255355">
    <property type="component" value="Unassembled WGS sequence"/>
</dbReference>
<dbReference type="PANTHER" id="PTHR43056:SF10">
    <property type="entry name" value="COCE_NOND FAMILY, PUTATIVE (AFU_ORTHOLOGUE AFUA_7G00600)-RELATED"/>
    <property type="match status" value="1"/>
</dbReference>
<organism evidence="4 5">
    <name type="scientific">Nocardia mexicana</name>
    <dbReference type="NCBI Taxonomy" id="279262"/>
    <lineage>
        <taxon>Bacteria</taxon>
        <taxon>Bacillati</taxon>
        <taxon>Actinomycetota</taxon>
        <taxon>Actinomycetes</taxon>
        <taxon>Mycobacteriales</taxon>
        <taxon>Nocardiaceae</taxon>
        <taxon>Nocardia</taxon>
    </lineage>
</organism>
<proteinExistence type="predicted"/>
<dbReference type="SMART" id="SM00939">
    <property type="entry name" value="PepX_C"/>
    <property type="match status" value="1"/>
</dbReference>
<dbReference type="Pfam" id="PF02129">
    <property type="entry name" value="Peptidase_S15"/>
    <property type="match status" value="1"/>
</dbReference>
<dbReference type="InterPro" id="IPR008979">
    <property type="entry name" value="Galactose-bd-like_sf"/>
</dbReference>
<sequence length="675" mass="71695">MRALTRCVPLLAVAAALLVSATAIAPAAPALPVDGGDRGAQWTATHDAAPRYPGVHVDWDVPVTMSDGTVLKANVYRPMDAAGRVVEESMPSILNMTPYTKLMWTILDTLQSIPGLSEPLTNWLGSLAADGTALEGVTDITQALSGGATRTLGVDRRLVQSGYTQVVVDVRGTGFSQGIWQVFGARERQDNAEVIDWVSRQPWNDGKVGMNGVSYSGINQFHAAEANPPALKAIFPIEGGADLMRGYAAQGGGIGPVVPGLPLIVNLAKFVPDLQSILQGRFDTRWLTDRLASPMAFEDYALALLTTPSLDQLPPHVRQAFDPGSAFRQDWSNDLGAITVPTFVVGGWHDVWNMSEPREFNGLRLPAGQKKLLMGDTYHLNPGAGFGRSGAPPRLDVLQRAWFDKWLKGIDNGIDGYGPVVSQQQGGGWSVAGAFPHPDVTHERVYLSAAPSGTGGGSLHDGSLGFAPPMDNARLTVAPGVMSLCSRDTAETSMGITSIVVGCTADARPQEMNGLTFTSTPVAEPTVLSGPINLHLNTVHDATDGYWTATVNDVAPDGRSTMLTTGQLVASMREIDDGATEYSATGDVVAPHYRLGLDTRRPVTPGQPVALDIGLNPTEAVLQPGHRLRIDVYAANFPKGVPALPMLLETGLKPQHVQLDPAAPSYASVPLGRTW</sequence>
<protein>
    <recommendedName>
        <fullName evidence="3">Xaa-Pro dipeptidyl-peptidase C-terminal domain-containing protein</fullName>
    </recommendedName>
</protein>
<keyword evidence="5" id="KW-1185">Reference proteome</keyword>
<dbReference type="Gene3D" id="2.60.120.260">
    <property type="entry name" value="Galactose-binding domain-like"/>
    <property type="match status" value="1"/>
</dbReference>
<dbReference type="Pfam" id="PF08530">
    <property type="entry name" value="PepX_C"/>
    <property type="match status" value="1"/>
</dbReference>
<dbReference type="NCBIfam" id="TIGR00976">
    <property type="entry name" value="CocE_NonD"/>
    <property type="match status" value="1"/>
</dbReference>